<sequence length="881" mass="97383">MAQRHIAMIEGSDDHARRVFRKYHKKRPLGDLESKYKISPLQPVLSYDTVELDVAGSRTYDTYRPRSTLEILDEQEKLIHNAYKRSAASAPPGKHRNSRQGEFHEEEGGSANLHISGTGPALRPASSPDKSQKLKSGLGAKRPHTTGLHSHKQKSLSEPYMTIKVDPELLEKTKSYKKKTSQIHEQFLPEKHSLAGGVYARGDASARLEPPSQWLTFGGGATDDVTSSGVVDAFTAMKKKDDYYNIEGDTGNRVAMQLKKGEKIRVGRNGEILSYNLKISKNKVQMDEKKNLMAEAQDALVTTQQLGPPPLSWDGQIQYPGTKVIEPRKPKNEGPKPSLCENHPVVFQKLLSDEPLRKPPVVRKHGFQVQRRSKSRTGMDGAERENITDIAIDSRKKEEEERIKGLVLDDIIKIKTQRSPRTPRNLPFQIHLESRNNGAESDEGGEEDGERQDDGEHSPKSHGARNGSPQSRRGAGRSPSPPNYRTAGRSPSPTHGNRSPSPYGRDFRSPSKLSMADSSWSDARAIRPSTAMSAFSGPPDPNLRIFTPAAEKRAETRAKSRLSTPASNSRVRTPQSIRPRPGQPLHKSGAAAGASISSHGQRGDPEYIQITQQINVSGSKPSDPTTLRSLQTGVTPVKEHTSQYDEYAHIRNYRLLNEGFSPVNTPASSDMGSHHKYDVNIPSGDSGSMSDINSISDDFGDRGLHVTIQEPISEEGSGQNTERDFDDGMQSDIDDSFHKHFHDEVTLDPEMDSAASMLDDAGLESPAANDRADDSSSHLENGSNMQSDEEDSVSLTEEEMPKVTAVSLKTKELIKEVTRDPIENPPEVTEIIAKATKPVPPEPVPPAEELKSLREQIKSDLQVVQQDAQRDIQDLYLKHEK</sequence>
<feature type="region of interest" description="Disordered" evidence="1">
    <location>
        <begin position="616"/>
        <end position="638"/>
    </location>
</feature>
<feature type="region of interest" description="Disordered" evidence="1">
    <location>
        <begin position="418"/>
        <end position="603"/>
    </location>
</feature>
<accession>A0A1S3K0R7</accession>
<feature type="region of interest" description="Disordered" evidence="1">
    <location>
        <begin position="84"/>
        <end position="159"/>
    </location>
</feature>
<protein>
    <submittedName>
        <fullName evidence="3">Uncharacterized protein LOC106177871 isoform X1</fullName>
    </submittedName>
</protein>
<feature type="compositionally biased region" description="Polar residues" evidence="1">
    <location>
        <begin position="561"/>
        <end position="576"/>
    </location>
</feature>
<dbReference type="InParanoid" id="A0A1S3K0R7"/>
<proteinExistence type="predicted"/>
<name>A0A1S3K0R7_LINAN</name>
<gene>
    <name evidence="3" type="primary">LOC106177871</name>
</gene>
<evidence type="ECO:0000256" key="1">
    <source>
        <dbReference type="SAM" id="MobiDB-lite"/>
    </source>
</evidence>
<evidence type="ECO:0000313" key="3">
    <source>
        <dbReference type="RefSeq" id="XP_013416235.1"/>
    </source>
</evidence>
<feature type="compositionally biased region" description="Acidic residues" evidence="1">
    <location>
        <begin position="787"/>
        <end position="798"/>
    </location>
</feature>
<dbReference type="KEGG" id="lak:106177871"/>
<keyword evidence="2" id="KW-1185">Reference proteome</keyword>
<feature type="region of interest" description="Disordered" evidence="1">
    <location>
        <begin position="762"/>
        <end position="805"/>
    </location>
</feature>
<feature type="compositionally biased region" description="Polar residues" evidence="1">
    <location>
        <begin position="616"/>
        <end position="634"/>
    </location>
</feature>
<dbReference type="GeneID" id="106177871"/>
<reference evidence="3" key="1">
    <citation type="submission" date="2025-08" db="UniProtKB">
        <authorList>
            <consortium name="RefSeq"/>
        </authorList>
    </citation>
    <scope>IDENTIFICATION</scope>
    <source>
        <tissue evidence="3">Gonads</tissue>
    </source>
</reference>
<feature type="compositionally biased region" description="Basic residues" evidence="1">
    <location>
        <begin position="141"/>
        <end position="154"/>
    </location>
</feature>
<evidence type="ECO:0000313" key="2">
    <source>
        <dbReference type="Proteomes" id="UP000085678"/>
    </source>
</evidence>
<feature type="compositionally biased region" description="Polar residues" evidence="1">
    <location>
        <begin position="489"/>
        <end position="500"/>
    </location>
</feature>
<dbReference type="OrthoDB" id="10027994at2759"/>
<organism evidence="2 3">
    <name type="scientific">Lingula anatina</name>
    <name type="common">Brachiopod</name>
    <name type="synonym">Lingula unguis</name>
    <dbReference type="NCBI Taxonomy" id="7574"/>
    <lineage>
        <taxon>Eukaryota</taxon>
        <taxon>Metazoa</taxon>
        <taxon>Spiralia</taxon>
        <taxon>Lophotrochozoa</taxon>
        <taxon>Brachiopoda</taxon>
        <taxon>Linguliformea</taxon>
        <taxon>Lingulata</taxon>
        <taxon>Lingulida</taxon>
        <taxon>Linguloidea</taxon>
        <taxon>Lingulidae</taxon>
        <taxon>Lingula</taxon>
    </lineage>
</organism>
<feature type="compositionally biased region" description="Low complexity" evidence="1">
    <location>
        <begin position="588"/>
        <end position="598"/>
    </location>
</feature>
<dbReference type="RefSeq" id="XP_013416235.1">
    <property type="nucleotide sequence ID" value="XM_013560781.1"/>
</dbReference>
<feature type="compositionally biased region" description="Acidic residues" evidence="1">
    <location>
        <begin position="440"/>
        <end position="451"/>
    </location>
</feature>
<dbReference type="Proteomes" id="UP000085678">
    <property type="component" value="Unplaced"/>
</dbReference>
<dbReference type="AlphaFoldDB" id="A0A1S3K0R7"/>
<feature type="region of interest" description="Disordered" evidence="1">
    <location>
        <begin position="709"/>
        <end position="730"/>
    </location>
</feature>